<dbReference type="SUPFAM" id="SSF51197">
    <property type="entry name" value="Clavaminate synthase-like"/>
    <property type="match status" value="1"/>
</dbReference>
<organism evidence="2 3">
    <name type="scientific">Luteibacter yeojuensis</name>
    <dbReference type="NCBI Taxonomy" id="345309"/>
    <lineage>
        <taxon>Bacteria</taxon>
        <taxon>Pseudomonadati</taxon>
        <taxon>Pseudomonadota</taxon>
        <taxon>Gammaproteobacteria</taxon>
        <taxon>Lysobacterales</taxon>
        <taxon>Rhodanobacteraceae</taxon>
        <taxon>Luteibacter</taxon>
    </lineage>
</organism>
<dbReference type="InterPro" id="IPR008775">
    <property type="entry name" value="Phytyl_CoA_dOase-like"/>
</dbReference>
<evidence type="ECO:0000313" key="3">
    <source>
        <dbReference type="Proteomes" id="UP000033651"/>
    </source>
</evidence>
<protein>
    <recommendedName>
        <fullName evidence="4">Phytanoyl-CoA dioxygenase</fullName>
    </recommendedName>
</protein>
<dbReference type="AlphaFoldDB" id="A0A0F3L0U0"/>
<dbReference type="EMBL" id="JZRB01000004">
    <property type="protein sequence ID" value="KJV36832.1"/>
    <property type="molecule type" value="Genomic_DNA"/>
</dbReference>
<accession>A0A0F3L0U0</accession>
<evidence type="ECO:0000313" key="2">
    <source>
        <dbReference type="EMBL" id="KJV36832.1"/>
    </source>
</evidence>
<comment type="cofactor">
    <cofactor evidence="1">
        <name>Fe(2+)</name>
        <dbReference type="ChEBI" id="CHEBI:29033"/>
    </cofactor>
</comment>
<dbReference type="Gene3D" id="2.60.120.620">
    <property type="entry name" value="q2cbj1_9rhob like domain"/>
    <property type="match status" value="1"/>
</dbReference>
<dbReference type="Pfam" id="PF05721">
    <property type="entry name" value="PhyH"/>
    <property type="match status" value="1"/>
</dbReference>
<proteinExistence type="predicted"/>
<dbReference type="PANTHER" id="PTHR20883:SF48">
    <property type="entry name" value="ECTOINE DIOXYGENASE"/>
    <property type="match status" value="1"/>
</dbReference>
<dbReference type="PANTHER" id="PTHR20883">
    <property type="entry name" value="PHYTANOYL-COA DIOXYGENASE DOMAIN CONTAINING 1"/>
    <property type="match status" value="1"/>
</dbReference>
<gene>
    <name evidence="2" type="ORF">VI08_02885</name>
</gene>
<comment type="caution">
    <text evidence="2">The sequence shown here is derived from an EMBL/GenBank/DDBJ whole genome shotgun (WGS) entry which is preliminary data.</text>
</comment>
<dbReference type="PATRIC" id="fig|345309.4.peg.2915"/>
<sequence length="223" mass="23310">MRIPAPGALAAAFARDGVAILPPLLTDDECDGLADLVATEVPTAAGSRCMLELAHVRDTAVRLAAHPAVAALLPAGARAIQCALFAKTAATNWYVPPHQDLSVPVALRHQRPGWSGWAVKEGIWFAQPPVATLDGVVALRVQLDPDSANTGPMEVVPGSHRLGRLSHAEVLATAHGSLVPCHVERGGALAMRPLVVHASGKARAETPRRVLHFVYAAGDLAAM</sequence>
<dbReference type="GO" id="GO:0005506">
    <property type="term" value="F:iron ion binding"/>
    <property type="evidence" value="ECO:0007669"/>
    <property type="project" value="UniProtKB-ARBA"/>
</dbReference>
<evidence type="ECO:0000256" key="1">
    <source>
        <dbReference type="ARBA" id="ARBA00001954"/>
    </source>
</evidence>
<name>A0A0F3L0U0_9GAMM</name>
<keyword evidence="3" id="KW-1185">Reference proteome</keyword>
<reference evidence="2 3" key="1">
    <citation type="submission" date="2015-03" db="EMBL/GenBank/DDBJ databases">
        <title>Draft genome sequence of Luteibacter yeojuensis strain SU11.</title>
        <authorList>
            <person name="Sulaiman J."/>
            <person name="Priya K."/>
            <person name="Chan K.-G."/>
        </authorList>
    </citation>
    <scope>NUCLEOTIDE SEQUENCE [LARGE SCALE GENOMIC DNA]</scope>
    <source>
        <strain evidence="2 3">SU11</strain>
    </source>
</reference>
<dbReference type="Proteomes" id="UP000033651">
    <property type="component" value="Unassembled WGS sequence"/>
</dbReference>
<evidence type="ECO:0008006" key="4">
    <source>
        <dbReference type="Google" id="ProtNLM"/>
    </source>
</evidence>
<dbReference type="GO" id="GO:0016706">
    <property type="term" value="F:2-oxoglutarate-dependent dioxygenase activity"/>
    <property type="evidence" value="ECO:0007669"/>
    <property type="project" value="UniProtKB-ARBA"/>
</dbReference>